<keyword evidence="4" id="KW-1185">Reference proteome</keyword>
<dbReference type="InterPro" id="IPR036938">
    <property type="entry name" value="PAP2/HPO_sf"/>
</dbReference>
<evidence type="ECO:0000256" key="1">
    <source>
        <dbReference type="SAM" id="Phobius"/>
    </source>
</evidence>
<dbReference type="Pfam" id="PF01569">
    <property type="entry name" value="PAP2"/>
    <property type="match status" value="1"/>
</dbReference>
<feature type="transmembrane region" description="Helical" evidence="1">
    <location>
        <begin position="164"/>
        <end position="183"/>
    </location>
</feature>
<evidence type="ECO:0000313" key="4">
    <source>
        <dbReference type="Proteomes" id="UP000587527"/>
    </source>
</evidence>
<feature type="domain" description="Phosphatidic acid phosphatase type 2/haloperoxidase" evidence="2">
    <location>
        <begin position="88"/>
        <end position="210"/>
    </location>
</feature>
<dbReference type="InterPro" id="IPR000326">
    <property type="entry name" value="PAP2/HPO"/>
</dbReference>
<proteinExistence type="predicted"/>
<protein>
    <submittedName>
        <fullName evidence="3">Membrane-associated phospholipid phosphatase</fullName>
    </submittedName>
</protein>
<dbReference type="RefSeq" id="WP_184838260.1">
    <property type="nucleotide sequence ID" value="NZ_JACHMN010000002.1"/>
</dbReference>
<accession>A0A841BU64</accession>
<feature type="transmembrane region" description="Helical" evidence="1">
    <location>
        <begin position="59"/>
        <end position="80"/>
    </location>
</feature>
<gene>
    <name evidence="3" type="ORF">F4553_004078</name>
</gene>
<name>A0A841BU64_9ACTN</name>
<keyword evidence="1" id="KW-1133">Transmembrane helix</keyword>
<keyword evidence="1" id="KW-0472">Membrane</keyword>
<sequence length="214" mass="24489">MLRERYRSWWWDVALLAGLAGTTWLVAAGVTHDLDLAVRDWCLAHQPDWAYWTARALNLFGQGWLLMYVISGALTVYLLVKRRDWRWALPIVVGYFLTSATAGPMKLLTDRAAPRNPSPNAVELFQDPAGMSFPSGHVVNAIFWWGVIVLLVRQIRPVPVVLERWVRFAPPIIVLGTTTYLAFHWVTDGVAALFLGVFIWRLFLRLPWPRILPQ</sequence>
<dbReference type="Gene3D" id="1.20.144.10">
    <property type="entry name" value="Phosphatidic acid phosphatase type 2/haloperoxidase"/>
    <property type="match status" value="1"/>
</dbReference>
<dbReference type="AlphaFoldDB" id="A0A841BU64"/>
<feature type="transmembrane region" description="Helical" evidence="1">
    <location>
        <begin position="87"/>
        <end position="109"/>
    </location>
</feature>
<keyword evidence="1" id="KW-0812">Transmembrane</keyword>
<evidence type="ECO:0000259" key="2">
    <source>
        <dbReference type="Pfam" id="PF01569"/>
    </source>
</evidence>
<reference evidence="3 4" key="1">
    <citation type="submission" date="2020-08" db="EMBL/GenBank/DDBJ databases">
        <title>Sequencing the genomes of 1000 actinobacteria strains.</title>
        <authorList>
            <person name="Klenk H.-P."/>
        </authorList>
    </citation>
    <scope>NUCLEOTIDE SEQUENCE [LARGE SCALE GENOMIC DNA]</scope>
    <source>
        <strain evidence="3 4">DSM 45362</strain>
    </source>
</reference>
<dbReference type="EMBL" id="JACHMN010000002">
    <property type="protein sequence ID" value="MBB5870699.1"/>
    <property type="molecule type" value="Genomic_DNA"/>
</dbReference>
<feature type="transmembrane region" description="Helical" evidence="1">
    <location>
        <begin position="129"/>
        <end position="152"/>
    </location>
</feature>
<comment type="caution">
    <text evidence="3">The sequence shown here is derived from an EMBL/GenBank/DDBJ whole genome shotgun (WGS) entry which is preliminary data.</text>
</comment>
<dbReference type="Proteomes" id="UP000587527">
    <property type="component" value="Unassembled WGS sequence"/>
</dbReference>
<organism evidence="3 4">
    <name type="scientific">Allocatelliglobosispora scoriae</name>
    <dbReference type="NCBI Taxonomy" id="643052"/>
    <lineage>
        <taxon>Bacteria</taxon>
        <taxon>Bacillati</taxon>
        <taxon>Actinomycetota</taxon>
        <taxon>Actinomycetes</taxon>
        <taxon>Micromonosporales</taxon>
        <taxon>Micromonosporaceae</taxon>
        <taxon>Allocatelliglobosispora</taxon>
    </lineage>
</organism>
<dbReference type="SUPFAM" id="SSF48317">
    <property type="entry name" value="Acid phosphatase/Vanadium-dependent haloperoxidase"/>
    <property type="match status" value="1"/>
</dbReference>
<evidence type="ECO:0000313" key="3">
    <source>
        <dbReference type="EMBL" id="MBB5870699.1"/>
    </source>
</evidence>